<organism evidence="7 8">
    <name type="scientific">Litorilituus sediminis</name>
    <dbReference type="NCBI Taxonomy" id="718192"/>
    <lineage>
        <taxon>Bacteria</taxon>
        <taxon>Pseudomonadati</taxon>
        <taxon>Pseudomonadota</taxon>
        <taxon>Gammaproteobacteria</taxon>
        <taxon>Alteromonadales</taxon>
        <taxon>Colwelliaceae</taxon>
        <taxon>Litorilituus</taxon>
    </lineage>
</organism>
<evidence type="ECO:0000256" key="5">
    <source>
        <dbReference type="PROSITE-ProRule" id="PRU10137"/>
    </source>
</evidence>
<dbReference type="GO" id="GO:0015074">
    <property type="term" value="P:DNA integration"/>
    <property type="evidence" value="ECO:0007669"/>
    <property type="project" value="UniProtKB-KW"/>
</dbReference>
<sequence>MALIGYARVSTQEQDLEAQVDALERHGCEKVFSGKQGGNSLDNVKKLDDLLDYIREGDVVCVTKLDRLGRSLKGIMTTIDGIHSKGAALTTLDGVINSADDSPFGKAVLHVIAVFAELNKSLIIKNTTEGRERAIAQGKHMGRPKTIPDSDRKKIRKLVQLKQKSQNQLSKEYGVSRTTIKRIVEGS</sequence>
<dbReference type="PANTHER" id="PTHR30461:SF2">
    <property type="entry name" value="SERINE RECOMBINASE PINE-RELATED"/>
    <property type="match status" value="1"/>
</dbReference>
<gene>
    <name evidence="7" type="ORF">EMK97_08645</name>
</gene>
<evidence type="ECO:0000256" key="1">
    <source>
        <dbReference type="ARBA" id="ARBA00022908"/>
    </source>
</evidence>
<dbReference type="SMART" id="SM00857">
    <property type="entry name" value="Resolvase"/>
    <property type="match status" value="1"/>
</dbReference>
<evidence type="ECO:0000256" key="3">
    <source>
        <dbReference type="ARBA" id="ARBA00023172"/>
    </source>
</evidence>
<dbReference type="Gene3D" id="1.10.10.10">
    <property type="entry name" value="Winged helix-like DNA-binding domain superfamily/Winged helix DNA-binding domain"/>
    <property type="match status" value="1"/>
</dbReference>
<proteinExistence type="predicted"/>
<dbReference type="PANTHER" id="PTHR30461">
    <property type="entry name" value="DNA-INVERTASE FROM LAMBDOID PROPHAGE"/>
    <property type="match status" value="1"/>
</dbReference>
<dbReference type="PROSITE" id="PS00397">
    <property type="entry name" value="RECOMBINASES_1"/>
    <property type="match status" value="1"/>
</dbReference>
<keyword evidence="2" id="KW-0238">DNA-binding</keyword>
<evidence type="ECO:0000313" key="7">
    <source>
        <dbReference type="EMBL" id="QBG35775.1"/>
    </source>
</evidence>
<evidence type="ECO:0000259" key="6">
    <source>
        <dbReference type="PROSITE" id="PS51736"/>
    </source>
</evidence>
<dbReference type="PROSITE" id="PS51736">
    <property type="entry name" value="RECOMBINASES_3"/>
    <property type="match status" value="1"/>
</dbReference>
<dbReference type="SUPFAM" id="SSF53041">
    <property type="entry name" value="Resolvase-like"/>
    <property type="match status" value="1"/>
</dbReference>
<dbReference type="KEGG" id="lsd:EMK97_08645"/>
<feature type="domain" description="Resolvase/invertase-type recombinase catalytic" evidence="6">
    <location>
        <begin position="2"/>
        <end position="138"/>
    </location>
</feature>
<dbReference type="InterPro" id="IPR036162">
    <property type="entry name" value="Resolvase-like_N_sf"/>
</dbReference>
<dbReference type="InterPro" id="IPR006118">
    <property type="entry name" value="Recombinase_CS"/>
</dbReference>
<keyword evidence="1" id="KW-0229">DNA integration</keyword>
<protein>
    <submittedName>
        <fullName evidence="7">Recombinase family protein</fullName>
    </submittedName>
</protein>
<dbReference type="AlphaFoldDB" id="A0A4P6P8E5"/>
<evidence type="ECO:0000313" key="8">
    <source>
        <dbReference type="Proteomes" id="UP000290244"/>
    </source>
</evidence>
<dbReference type="InterPro" id="IPR006119">
    <property type="entry name" value="Resolv_N"/>
</dbReference>
<name>A0A4P6P8E5_9GAMM</name>
<dbReference type="CDD" id="cd03768">
    <property type="entry name" value="SR_ResInv"/>
    <property type="match status" value="1"/>
</dbReference>
<keyword evidence="3" id="KW-0233">DNA recombination</keyword>
<dbReference type="OrthoDB" id="9786476at2"/>
<dbReference type="Proteomes" id="UP000290244">
    <property type="component" value="Chromosome"/>
</dbReference>
<dbReference type="GO" id="GO:0003677">
    <property type="term" value="F:DNA binding"/>
    <property type="evidence" value="ECO:0007669"/>
    <property type="project" value="UniProtKB-KW"/>
</dbReference>
<keyword evidence="8" id="KW-1185">Reference proteome</keyword>
<dbReference type="EMBL" id="CP034759">
    <property type="protein sequence ID" value="QBG35775.1"/>
    <property type="molecule type" value="Genomic_DNA"/>
</dbReference>
<feature type="active site" description="O-(5'-phospho-DNA)-serine intermediate" evidence="4 5">
    <location>
        <position position="10"/>
    </location>
</feature>
<dbReference type="RefSeq" id="WP_130601282.1">
    <property type="nucleotide sequence ID" value="NZ_CP034759.1"/>
</dbReference>
<evidence type="ECO:0000256" key="4">
    <source>
        <dbReference type="PIRSR" id="PIRSR606118-50"/>
    </source>
</evidence>
<dbReference type="InterPro" id="IPR050639">
    <property type="entry name" value="SSR_resolvase"/>
</dbReference>
<reference evidence="7 8" key="1">
    <citation type="submission" date="2018-12" db="EMBL/GenBank/DDBJ databases">
        <title>Complete genome of Litorilituus sediminis.</title>
        <authorList>
            <person name="Liu A."/>
            <person name="Rong J."/>
        </authorList>
    </citation>
    <scope>NUCLEOTIDE SEQUENCE [LARGE SCALE GENOMIC DNA]</scope>
    <source>
        <strain evidence="7 8">JCM 17549</strain>
    </source>
</reference>
<evidence type="ECO:0000256" key="2">
    <source>
        <dbReference type="ARBA" id="ARBA00023125"/>
    </source>
</evidence>
<dbReference type="GO" id="GO:0000150">
    <property type="term" value="F:DNA strand exchange activity"/>
    <property type="evidence" value="ECO:0007669"/>
    <property type="project" value="InterPro"/>
</dbReference>
<dbReference type="Gene3D" id="3.40.50.1390">
    <property type="entry name" value="Resolvase, N-terminal catalytic domain"/>
    <property type="match status" value="1"/>
</dbReference>
<dbReference type="Pfam" id="PF00239">
    <property type="entry name" value="Resolvase"/>
    <property type="match status" value="1"/>
</dbReference>
<accession>A0A4P6P8E5</accession>
<dbReference type="InterPro" id="IPR036388">
    <property type="entry name" value="WH-like_DNA-bd_sf"/>
</dbReference>